<feature type="non-terminal residue" evidence="10">
    <location>
        <position position="155"/>
    </location>
</feature>
<reference evidence="12" key="1">
    <citation type="submission" date="2012-12" db="EMBL/GenBank/DDBJ databases">
        <authorList>
            <person name="Hellsten U."/>
            <person name="Grimwood J."/>
            <person name="Chapman J.A."/>
            <person name="Shapiro H."/>
            <person name="Aerts A."/>
            <person name="Otillar R.P."/>
            <person name="Terry A.Y."/>
            <person name="Boore J.L."/>
            <person name="Simakov O."/>
            <person name="Marletaz F."/>
            <person name="Cho S.-J."/>
            <person name="Edsinger-Gonzales E."/>
            <person name="Havlak P."/>
            <person name="Kuo D.-H."/>
            <person name="Larsson T."/>
            <person name="Lv J."/>
            <person name="Arendt D."/>
            <person name="Savage R."/>
            <person name="Osoegawa K."/>
            <person name="de Jong P."/>
            <person name="Lindberg D.R."/>
            <person name="Seaver E.C."/>
            <person name="Weisblat D.A."/>
            <person name="Putnam N.H."/>
            <person name="Grigoriev I.V."/>
            <person name="Rokhsar D.S."/>
        </authorList>
    </citation>
    <scope>NUCLEOTIDE SEQUENCE</scope>
    <source>
        <strain evidence="12">I ESC-2004</strain>
    </source>
</reference>
<evidence type="ECO:0000256" key="2">
    <source>
        <dbReference type="ARBA" id="ARBA00022448"/>
    </source>
</evidence>
<reference evidence="11" key="3">
    <citation type="submission" date="2015-06" db="UniProtKB">
        <authorList>
            <consortium name="EnsemblMetazoa"/>
        </authorList>
    </citation>
    <scope>IDENTIFICATION</scope>
</reference>
<comment type="similarity">
    <text evidence="8">Belongs to the dicarboxylate/amino acid:cation symporter (DAACS) (TC 2.A.23) family.</text>
</comment>
<dbReference type="EMBL" id="KB295134">
    <property type="protein sequence ID" value="ELU13526.1"/>
    <property type="molecule type" value="Genomic_DNA"/>
</dbReference>
<dbReference type="PROSITE" id="PS00713">
    <property type="entry name" value="NA_DICARBOXYL_SYMP_1"/>
    <property type="match status" value="1"/>
</dbReference>
<evidence type="ECO:0000256" key="5">
    <source>
        <dbReference type="ARBA" id="ARBA00022989"/>
    </source>
</evidence>
<evidence type="ECO:0000256" key="3">
    <source>
        <dbReference type="ARBA" id="ARBA00022692"/>
    </source>
</evidence>
<evidence type="ECO:0000313" key="11">
    <source>
        <dbReference type="EnsemblMetazoa" id="CapteP81133"/>
    </source>
</evidence>
<dbReference type="PANTHER" id="PTHR11958">
    <property type="entry name" value="SODIUM/DICARBOXYLATE SYMPORTER-RELATED"/>
    <property type="match status" value="1"/>
</dbReference>
<dbReference type="Pfam" id="PF00375">
    <property type="entry name" value="SDF"/>
    <property type="match status" value="1"/>
</dbReference>
<evidence type="ECO:0000256" key="6">
    <source>
        <dbReference type="ARBA" id="ARBA00023136"/>
    </source>
</evidence>
<keyword evidence="3 8" id="KW-0812">Transmembrane</keyword>
<dbReference type="EMBL" id="AMQN01039222">
    <property type="status" value="NOT_ANNOTATED_CDS"/>
    <property type="molecule type" value="Genomic_DNA"/>
</dbReference>
<evidence type="ECO:0000256" key="4">
    <source>
        <dbReference type="ARBA" id="ARBA00022847"/>
    </source>
</evidence>
<keyword evidence="9" id="KW-0732">Signal</keyword>
<dbReference type="InterPro" id="IPR018107">
    <property type="entry name" value="Na-dicarboxylate_symporter_CS"/>
</dbReference>
<evidence type="ECO:0000256" key="7">
    <source>
        <dbReference type="ARBA" id="ARBA00023180"/>
    </source>
</evidence>
<accession>R7VB21</accession>
<keyword evidence="4 8" id="KW-0769">Symport</keyword>
<organism evidence="10">
    <name type="scientific">Capitella teleta</name>
    <name type="common">Polychaete worm</name>
    <dbReference type="NCBI Taxonomy" id="283909"/>
    <lineage>
        <taxon>Eukaryota</taxon>
        <taxon>Metazoa</taxon>
        <taxon>Spiralia</taxon>
        <taxon>Lophotrochozoa</taxon>
        <taxon>Annelida</taxon>
        <taxon>Polychaeta</taxon>
        <taxon>Sedentaria</taxon>
        <taxon>Scolecida</taxon>
        <taxon>Capitellidae</taxon>
        <taxon>Capitella</taxon>
    </lineage>
</organism>
<evidence type="ECO:0000313" key="12">
    <source>
        <dbReference type="Proteomes" id="UP000014760"/>
    </source>
</evidence>
<proteinExistence type="inferred from homology"/>
<evidence type="ECO:0000256" key="8">
    <source>
        <dbReference type="RuleBase" id="RU361216"/>
    </source>
</evidence>
<reference evidence="10 12" key="2">
    <citation type="journal article" date="2013" name="Nature">
        <title>Insights into bilaterian evolution from three spiralian genomes.</title>
        <authorList>
            <person name="Simakov O."/>
            <person name="Marletaz F."/>
            <person name="Cho S.J."/>
            <person name="Edsinger-Gonzales E."/>
            <person name="Havlak P."/>
            <person name="Hellsten U."/>
            <person name="Kuo D.H."/>
            <person name="Larsson T."/>
            <person name="Lv J."/>
            <person name="Arendt D."/>
            <person name="Savage R."/>
            <person name="Osoegawa K."/>
            <person name="de Jong P."/>
            <person name="Grimwood J."/>
            <person name="Chapman J.A."/>
            <person name="Shapiro H."/>
            <person name="Aerts A."/>
            <person name="Otillar R.P."/>
            <person name="Terry A.Y."/>
            <person name="Boore J.L."/>
            <person name="Grigoriev I.V."/>
            <person name="Lindberg D.R."/>
            <person name="Seaver E.C."/>
            <person name="Weisblat D.A."/>
            <person name="Putnam N.H."/>
            <person name="Rokhsar D.S."/>
        </authorList>
    </citation>
    <scope>NUCLEOTIDE SEQUENCE</scope>
    <source>
        <strain evidence="10 12">I ESC-2004</strain>
    </source>
</reference>
<evidence type="ECO:0000256" key="9">
    <source>
        <dbReference type="SAM" id="SignalP"/>
    </source>
</evidence>
<dbReference type="InterPro" id="IPR036458">
    <property type="entry name" value="Na:dicarbo_symporter_sf"/>
</dbReference>
<feature type="non-terminal residue" evidence="10">
    <location>
        <position position="1"/>
    </location>
</feature>
<keyword evidence="6 8" id="KW-0472">Membrane</keyword>
<dbReference type="Proteomes" id="UP000014760">
    <property type="component" value="Unassembled WGS sequence"/>
</dbReference>
<dbReference type="OrthoDB" id="5877963at2759"/>
<dbReference type="PANTHER" id="PTHR11958:SF63">
    <property type="entry name" value="AMINO ACID TRANSPORTER"/>
    <property type="match status" value="1"/>
</dbReference>
<evidence type="ECO:0000313" key="10">
    <source>
        <dbReference type="EMBL" id="ELU13526.1"/>
    </source>
</evidence>
<dbReference type="GO" id="GO:0005313">
    <property type="term" value="F:L-glutamate transmembrane transporter activity"/>
    <property type="evidence" value="ECO:0007669"/>
    <property type="project" value="TreeGrafter"/>
</dbReference>
<dbReference type="HOGENOM" id="CLU_019375_2_1_1"/>
<comment type="subcellular location">
    <subcellularLocation>
        <location evidence="1 8">Membrane</location>
        <topology evidence="1 8">Multi-pass membrane protein</topology>
    </subcellularLocation>
</comment>
<comment type="caution">
    <text evidence="8">Lacks conserved residue(s) required for the propagation of feature annotation.</text>
</comment>
<feature type="chain" id="PRO_5008788863" description="Amino acid transporter" evidence="9">
    <location>
        <begin position="19"/>
        <end position="155"/>
    </location>
</feature>
<dbReference type="GO" id="GO:0005886">
    <property type="term" value="C:plasma membrane"/>
    <property type="evidence" value="ECO:0007669"/>
    <property type="project" value="TreeGrafter"/>
</dbReference>
<evidence type="ECO:0000256" key="1">
    <source>
        <dbReference type="ARBA" id="ARBA00004141"/>
    </source>
</evidence>
<protein>
    <recommendedName>
        <fullName evidence="8">Amino acid transporter</fullName>
    </recommendedName>
</protein>
<feature type="transmembrane region" description="Helical" evidence="8">
    <location>
        <begin position="81"/>
        <end position="102"/>
    </location>
</feature>
<dbReference type="AlphaFoldDB" id="R7VB21"/>
<dbReference type="GO" id="GO:0015175">
    <property type="term" value="F:neutral L-amino acid transmembrane transporter activity"/>
    <property type="evidence" value="ECO:0007669"/>
    <property type="project" value="TreeGrafter"/>
</dbReference>
<keyword evidence="7" id="KW-0325">Glycoprotein</keyword>
<dbReference type="GO" id="GO:0015501">
    <property type="term" value="F:glutamate:sodium symporter activity"/>
    <property type="evidence" value="ECO:0007669"/>
    <property type="project" value="TreeGrafter"/>
</dbReference>
<dbReference type="InterPro" id="IPR001991">
    <property type="entry name" value="Na-dicarboxylate_symporter"/>
</dbReference>
<keyword evidence="5 8" id="KW-1133">Transmembrane helix</keyword>
<dbReference type="EnsemblMetazoa" id="CapteT81133">
    <property type="protein sequence ID" value="CapteP81133"/>
    <property type="gene ID" value="CapteG81133"/>
</dbReference>
<gene>
    <name evidence="10" type="ORF">CAPTEDRAFT_81133</name>
</gene>
<sequence>NSFLFALLLGIVIGVTIGLCVQNYHSTWAKDNRNIMYLGYPGELFMRMLKLIIIPLVVTSLIAGMASMPSKATGKLGGITVAYYLSTTLVAVLLGMLLVATIKPGDHYKVKEVTRERRPVHPADSALDLIRNVFPSNLIGATMEKVNQSVLYIYK</sequence>
<feature type="transmembrane region" description="Helical" evidence="8">
    <location>
        <begin position="44"/>
        <end position="69"/>
    </location>
</feature>
<dbReference type="Gene3D" id="1.10.3860.10">
    <property type="entry name" value="Sodium:dicarboxylate symporter"/>
    <property type="match status" value="1"/>
</dbReference>
<name>R7VB21_CAPTE</name>
<keyword evidence="2 8" id="KW-0813">Transport</keyword>
<dbReference type="SUPFAM" id="SSF118215">
    <property type="entry name" value="Proton glutamate symport protein"/>
    <property type="match status" value="1"/>
</dbReference>
<dbReference type="InterPro" id="IPR050746">
    <property type="entry name" value="DAACS"/>
</dbReference>
<feature type="signal peptide" evidence="9">
    <location>
        <begin position="1"/>
        <end position="18"/>
    </location>
</feature>
<dbReference type="STRING" id="283909.R7VB21"/>
<keyword evidence="12" id="KW-1185">Reference proteome</keyword>
<dbReference type="PRINTS" id="PR00173">
    <property type="entry name" value="EDTRNSPORT"/>
</dbReference>
<dbReference type="OMA" id="MHYEVER"/>